<dbReference type="EMBL" id="UINC01001106">
    <property type="protein sequence ID" value="SUZ70952.1"/>
    <property type="molecule type" value="Genomic_DNA"/>
</dbReference>
<organism evidence="3">
    <name type="scientific">marine metagenome</name>
    <dbReference type="NCBI Taxonomy" id="408172"/>
    <lineage>
        <taxon>unclassified sequences</taxon>
        <taxon>metagenomes</taxon>
        <taxon>ecological metagenomes</taxon>
    </lineage>
</organism>
<feature type="region of interest" description="Disordered" evidence="1">
    <location>
        <begin position="1"/>
        <end position="21"/>
    </location>
</feature>
<evidence type="ECO:0000313" key="3">
    <source>
        <dbReference type="EMBL" id="SUZ70952.1"/>
    </source>
</evidence>
<dbReference type="PANTHER" id="PTHR34846">
    <property type="entry name" value="4-CARBOXYMUCONOLACTONE DECARBOXYLASE FAMILY PROTEIN (AFU_ORTHOLOGUE AFUA_6G11590)"/>
    <property type="match status" value="1"/>
</dbReference>
<protein>
    <recommendedName>
        <fullName evidence="2">Carboxymuconolactone decarboxylase-like domain-containing protein</fullName>
    </recommendedName>
</protein>
<evidence type="ECO:0000256" key="1">
    <source>
        <dbReference type="SAM" id="MobiDB-lite"/>
    </source>
</evidence>
<sequence>MQKPPVPMLPKEEAERRASEQQMQERFAELSVFRILLNQPALAREIADTLTSLLFEDNVLDPRLRELLIMRIAWVRGSDYEWTQHWRVARGLDIPEADLLAVQNWTSATHLSDADRAVLQATDDCLDVGFIQPDTWDSIKIHLKTAAEQIELVIAIGNWMLFAQLLRSLNVP</sequence>
<proteinExistence type="predicted"/>
<feature type="non-terminal residue" evidence="3">
    <location>
        <position position="172"/>
    </location>
</feature>
<feature type="domain" description="Carboxymuconolactone decarboxylase-like" evidence="2">
    <location>
        <begin position="40"/>
        <end position="123"/>
    </location>
</feature>
<dbReference type="InterPro" id="IPR003779">
    <property type="entry name" value="CMD-like"/>
</dbReference>
<gene>
    <name evidence="3" type="ORF">METZ01_LOCUS23806</name>
</gene>
<dbReference type="InterPro" id="IPR029032">
    <property type="entry name" value="AhpD-like"/>
</dbReference>
<dbReference type="GO" id="GO:0051920">
    <property type="term" value="F:peroxiredoxin activity"/>
    <property type="evidence" value="ECO:0007669"/>
    <property type="project" value="InterPro"/>
</dbReference>
<name>A0A381PV45_9ZZZZ</name>
<reference evidence="3" key="1">
    <citation type="submission" date="2018-05" db="EMBL/GenBank/DDBJ databases">
        <authorList>
            <person name="Lanie J.A."/>
            <person name="Ng W.-L."/>
            <person name="Kazmierczak K.M."/>
            <person name="Andrzejewski T.M."/>
            <person name="Davidsen T.M."/>
            <person name="Wayne K.J."/>
            <person name="Tettelin H."/>
            <person name="Glass J.I."/>
            <person name="Rusch D."/>
            <person name="Podicherti R."/>
            <person name="Tsui H.-C.T."/>
            <person name="Winkler M.E."/>
        </authorList>
    </citation>
    <scope>NUCLEOTIDE SEQUENCE</scope>
</reference>
<feature type="compositionally biased region" description="Basic and acidic residues" evidence="1">
    <location>
        <begin position="10"/>
        <end position="19"/>
    </location>
</feature>
<accession>A0A381PV45</accession>
<evidence type="ECO:0000259" key="2">
    <source>
        <dbReference type="Pfam" id="PF02627"/>
    </source>
</evidence>
<dbReference type="AlphaFoldDB" id="A0A381PV45"/>
<dbReference type="Gene3D" id="1.20.1290.10">
    <property type="entry name" value="AhpD-like"/>
    <property type="match status" value="1"/>
</dbReference>
<dbReference type="PANTHER" id="PTHR34846:SF11">
    <property type="entry name" value="4-CARBOXYMUCONOLACTONE DECARBOXYLASE FAMILY PROTEIN (AFU_ORTHOLOGUE AFUA_6G11590)"/>
    <property type="match status" value="1"/>
</dbReference>
<dbReference type="SUPFAM" id="SSF69118">
    <property type="entry name" value="AhpD-like"/>
    <property type="match status" value="1"/>
</dbReference>
<dbReference type="Pfam" id="PF02627">
    <property type="entry name" value="CMD"/>
    <property type="match status" value="1"/>
</dbReference>